<dbReference type="RefSeq" id="XP_018271506.1">
    <property type="nucleotide sequence ID" value="XM_018416834.1"/>
</dbReference>
<name>A0A194S4E9_RHOGW</name>
<dbReference type="OMA" id="EEGLRWW"/>
<feature type="compositionally biased region" description="Basic and acidic residues" evidence="1">
    <location>
        <begin position="775"/>
        <end position="788"/>
    </location>
</feature>
<sequence>MATTDATLVLQDLLSLPAPDFVPPATLAQLVALHLGSLPLSTPHLALVPLLVRYTLQSPALWSSLDPQHAWDRHRLAFDAARQGVLLRLDTLARPPSTTPALPSSSSSTVKGNTGWSARRAVHTFLRELYAGLWADPTSTTTGDGRVDPLVRLTLASGVLAALQEWKRRKEKLWVGGASALDRAEKEAGRAWTEWSDARRQQAGRELEAFPAWLAAQTVPFVRVEQLAADWNAPVLLSGLSTAFSSAFAHGTAFSHPPLAADLSSTASGLEWAVPSPSHTHLSALVQRPLFTSLGPLSRALGRALEATALTAAQARSDPLVVQASLSAIHSLSESLLAVATALSAAWAATPWSDHSDEQALAPATRAQTAPWTLLKSLLFAQTLVYSSLLEVVSAAPGSEPGTPPTALQRTLASEAVQALARTYFVALRFGQAGFEAWRAVLAGLVEVVAAPTVGARAEASSGVMEGDEEGDSAPSPAEELVRSLEPQRVGPHERAVERAGATFWLNTAEQVMRSLGDDYVERVVLRGCRPYLDDATYRDSFEAAHSVVLAVFSTTKRCACDVAPWYIDLLLRTYPSLLSPTQLRLAYATVVAGVTAAGDDALAWWCVEELLARIDALPPSNSSATSIAAEQASTPRRTVALRDLAEDDGPTARPVAEVATAAATAADAPSIDDDAMITPAEQRVLALPRGAHLLVLVALLPSVSLSLLPTVLSALEALVRHEPVGSDARDALVHECFAVLGSGMDAVKRGEGVKWWLERGRGLLVGGPLEEEKDGALDEVRQATAEKEEQETGPGDEEAKL</sequence>
<dbReference type="PANTHER" id="PTHR39214:SF1">
    <property type="entry name" value="MICROBODY (PEROXISOME) BIOGENESIS PROTEIN PEROXIN 8 (EUROFUNG)"/>
    <property type="match status" value="1"/>
</dbReference>
<evidence type="ECO:0000313" key="2">
    <source>
        <dbReference type="EMBL" id="KPV75457.1"/>
    </source>
</evidence>
<keyword evidence="3" id="KW-1185">Reference proteome</keyword>
<evidence type="ECO:0000313" key="3">
    <source>
        <dbReference type="Proteomes" id="UP000053890"/>
    </source>
</evidence>
<accession>A0A194S4E9</accession>
<gene>
    <name evidence="2" type="ORF">RHOBADRAFT_53432</name>
</gene>
<dbReference type="OrthoDB" id="2357318at2759"/>
<dbReference type="GeneID" id="28977282"/>
<dbReference type="AlphaFoldDB" id="A0A194S4E9"/>
<proteinExistence type="predicted"/>
<reference evidence="2 3" key="1">
    <citation type="journal article" date="2015" name="Front. Microbiol.">
        <title>Genome sequence of the plant growth promoting endophytic yeast Rhodotorula graminis WP1.</title>
        <authorList>
            <person name="Firrincieli A."/>
            <person name="Otillar R."/>
            <person name="Salamov A."/>
            <person name="Schmutz J."/>
            <person name="Khan Z."/>
            <person name="Redman R.S."/>
            <person name="Fleck N.D."/>
            <person name="Lindquist E."/>
            <person name="Grigoriev I.V."/>
            <person name="Doty S.L."/>
        </authorList>
    </citation>
    <scope>NUCLEOTIDE SEQUENCE [LARGE SCALE GENOMIC DNA]</scope>
    <source>
        <strain evidence="2 3">WP1</strain>
    </source>
</reference>
<feature type="region of interest" description="Disordered" evidence="1">
    <location>
        <begin position="459"/>
        <end position="480"/>
    </location>
</feature>
<dbReference type="Proteomes" id="UP000053890">
    <property type="component" value="Unassembled WGS sequence"/>
</dbReference>
<protein>
    <submittedName>
        <fullName evidence="2">Uncharacterized protein</fullName>
    </submittedName>
</protein>
<feature type="compositionally biased region" description="Acidic residues" evidence="1">
    <location>
        <begin position="789"/>
        <end position="802"/>
    </location>
</feature>
<dbReference type="STRING" id="578459.A0A194S4E9"/>
<dbReference type="EMBL" id="KQ474078">
    <property type="protein sequence ID" value="KPV75457.1"/>
    <property type="molecule type" value="Genomic_DNA"/>
</dbReference>
<dbReference type="InterPro" id="IPR055334">
    <property type="entry name" value="PEX8-like"/>
</dbReference>
<dbReference type="PANTHER" id="PTHR39214">
    <property type="entry name" value="MICROBODY (PEROXISOME) BIOGENESIS PROTEIN PEROXIN 8 (EUROFUNG)"/>
    <property type="match status" value="1"/>
</dbReference>
<evidence type="ECO:0000256" key="1">
    <source>
        <dbReference type="SAM" id="MobiDB-lite"/>
    </source>
</evidence>
<organism evidence="2 3">
    <name type="scientific">Rhodotorula graminis (strain WP1)</name>
    <dbReference type="NCBI Taxonomy" id="578459"/>
    <lineage>
        <taxon>Eukaryota</taxon>
        <taxon>Fungi</taxon>
        <taxon>Dikarya</taxon>
        <taxon>Basidiomycota</taxon>
        <taxon>Pucciniomycotina</taxon>
        <taxon>Microbotryomycetes</taxon>
        <taxon>Sporidiobolales</taxon>
        <taxon>Sporidiobolaceae</taxon>
        <taxon>Rhodotorula</taxon>
    </lineage>
</organism>
<feature type="region of interest" description="Disordered" evidence="1">
    <location>
        <begin position="768"/>
        <end position="802"/>
    </location>
</feature>